<dbReference type="Proteomes" id="UP000006659">
    <property type="component" value="Chromosome"/>
</dbReference>
<evidence type="ECO:0000313" key="2">
    <source>
        <dbReference type="Proteomes" id="UP000006659"/>
    </source>
</evidence>
<organism evidence="1 2">
    <name type="scientific">Corynebacterium variabile (strain DSM 44702 / CIP 107183 / JCM 12073 / NCIMB 30131)</name>
    <name type="common">Corynebacterium mooreparkense</name>
    <dbReference type="NCBI Taxonomy" id="858619"/>
    <lineage>
        <taxon>Bacteria</taxon>
        <taxon>Bacillati</taxon>
        <taxon>Actinomycetota</taxon>
        <taxon>Actinomycetes</taxon>
        <taxon>Mycobacteriales</taxon>
        <taxon>Corynebacteriaceae</taxon>
        <taxon>Corynebacterium</taxon>
    </lineage>
</organism>
<accession>G0HGN4</accession>
<dbReference type="STRING" id="858619.CVAR_2296"/>
<dbReference type="HOGENOM" id="CLU_085645_0_0_11"/>
<dbReference type="KEGG" id="cva:CVAR_2296"/>
<dbReference type="Gene3D" id="3.40.50.1820">
    <property type="entry name" value="alpha/beta hydrolase"/>
    <property type="match status" value="1"/>
</dbReference>
<evidence type="ECO:0000313" key="1">
    <source>
        <dbReference type="EMBL" id="AEK37641.1"/>
    </source>
</evidence>
<reference evidence="1 2" key="1">
    <citation type="journal article" date="2011" name="BMC Genomics">
        <title>Complete genome sequence of Corynebacterium variabile DSM 44702 isolated from the surface of smear-ripened cheeses and insights into cheese ripening and flavor generation.</title>
        <authorList>
            <person name="Schroeder J."/>
            <person name="Maus I."/>
            <person name="Trost E."/>
            <person name="Tauch A."/>
        </authorList>
    </citation>
    <scope>NUCLEOTIDE SEQUENCE [LARGE SCALE GENOMIC DNA]</scope>
    <source>
        <strain evidence="2">DSM 44702 / JCM 12073 / NCIMB 30131</strain>
    </source>
</reference>
<dbReference type="InterPro" id="IPR029058">
    <property type="entry name" value="AB_hydrolase_fold"/>
</dbReference>
<evidence type="ECO:0008006" key="3">
    <source>
        <dbReference type="Google" id="ProtNLM"/>
    </source>
</evidence>
<sequence>MPSVCTGPDPPAYPSSSIGTVAENVKNLIARLGRPGPYDVRVGDLGVAGLPGRVYVPVNGSGGAGRTGRKKRTSVPGLVFAHDWRISADAYHVTLRNLASWGIAVAAPDTETGFRPDHRGFAADLESSLTILAGVKLGDGATVVDVNRLYLAGHGMGAGAAVLTATGRPVTSPGSGDTPSPAGVIAVYPSDTTPSCYEAARVVEAPALVLDAGRPGSVPTGNAGRLAANWRGPVGYRKILKGSPAGFSEPVLRKVGLGGAGLEFAVQDLIRALIIGFIAGDGAVDTREAKAFTPLHRFGADLPDIKGTSTATRRELFESFPEFFDPGEKLQDAILHR</sequence>
<gene>
    <name evidence="1" type="ordered locus">CVAR_2296</name>
</gene>
<name>G0HGN4_CORVD</name>
<dbReference type="AlphaFoldDB" id="G0HGN4"/>
<protein>
    <recommendedName>
        <fullName evidence="3">Alpha/beta hydrolase</fullName>
    </recommendedName>
</protein>
<proteinExistence type="predicted"/>
<dbReference type="SUPFAM" id="SSF53474">
    <property type="entry name" value="alpha/beta-Hydrolases"/>
    <property type="match status" value="1"/>
</dbReference>
<dbReference type="EMBL" id="CP002917">
    <property type="protein sequence ID" value="AEK37641.1"/>
    <property type="molecule type" value="Genomic_DNA"/>
</dbReference>
<dbReference type="eggNOG" id="COG0412">
    <property type="taxonomic scope" value="Bacteria"/>
</dbReference>